<dbReference type="GO" id="GO:0005739">
    <property type="term" value="C:mitochondrion"/>
    <property type="evidence" value="ECO:0007669"/>
    <property type="project" value="UniProtKB-SubCell"/>
</dbReference>
<protein>
    <submittedName>
        <fullName evidence="7">Uu.00g092080.m01.CDS01</fullName>
    </submittedName>
</protein>
<feature type="compositionally biased region" description="Basic residues" evidence="5">
    <location>
        <begin position="140"/>
        <end position="156"/>
    </location>
</feature>
<feature type="compositionally biased region" description="Basic and acidic residues" evidence="5">
    <location>
        <begin position="157"/>
        <end position="166"/>
    </location>
</feature>
<evidence type="ECO:0000259" key="6">
    <source>
        <dbReference type="Pfam" id="PF00472"/>
    </source>
</evidence>
<evidence type="ECO:0000256" key="4">
    <source>
        <dbReference type="ARBA" id="ARBA00023128"/>
    </source>
</evidence>
<evidence type="ECO:0000313" key="8">
    <source>
        <dbReference type="Proteomes" id="UP001295740"/>
    </source>
</evidence>
<dbReference type="Pfam" id="PF00472">
    <property type="entry name" value="RF-1"/>
    <property type="match status" value="1"/>
</dbReference>
<dbReference type="AlphaFoldDB" id="A0AAI8VNW4"/>
<evidence type="ECO:0000256" key="1">
    <source>
        <dbReference type="ARBA" id="ARBA00004173"/>
    </source>
</evidence>
<proteinExistence type="inferred from homology"/>
<accession>A0AAI8VNW4</accession>
<dbReference type="PANTHER" id="PTHR46203:SF1">
    <property type="entry name" value="MITOCHONDRIAL TRANSLATION RELEASE FACTOR IN RESCUE"/>
    <property type="match status" value="1"/>
</dbReference>
<feature type="compositionally biased region" description="Basic residues" evidence="5">
    <location>
        <begin position="28"/>
        <end position="38"/>
    </location>
</feature>
<reference evidence="7" key="1">
    <citation type="submission" date="2023-10" db="EMBL/GenBank/DDBJ databases">
        <authorList>
            <person name="Hackl T."/>
        </authorList>
    </citation>
    <scope>NUCLEOTIDE SEQUENCE</scope>
</reference>
<comment type="similarity">
    <text evidence="2">Belongs to the prokaryotic/mitochondrial release factor family.</text>
</comment>
<dbReference type="FunFam" id="3.30.160.20:FF:000065">
    <property type="entry name" value="Peptidyl-tRNA hydrolase domain protein"/>
    <property type="match status" value="1"/>
</dbReference>
<feature type="region of interest" description="Disordered" evidence="5">
    <location>
        <begin position="132"/>
        <end position="209"/>
    </location>
</feature>
<dbReference type="InterPro" id="IPR000352">
    <property type="entry name" value="Pep_chain_release_fac_I"/>
</dbReference>
<comment type="subcellular location">
    <subcellularLocation>
        <location evidence="1">Mitochondrion</location>
    </subcellularLocation>
</comment>
<dbReference type="EMBL" id="CAUWAG010000010">
    <property type="protein sequence ID" value="CAJ2508022.1"/>
    <property type="molecule type" value="Genomic_DNA"/>
</dbReference>
<name>A0AAI8VNW4_9PEZI</name>
<dbReference type="InterPro" id="IPR052405">
    <property type="entry name" value="Mito_Transl_Release_Factor"/>
</dbReference>
<keyword evidence="4" id="KW-0496">Mitochondrion</keyword>
<dbReference type="SUPFAM" id="SSF75620">
    <property type="entry name" value="Release factor"/>
    <property type="match status" value="1"/>
</dbReference>
<organism evidence="7 8">
    <name type="scientific">Anthostomella pinea</name>
    <dbReference type="NCBI Taxonomy" id="933095"/>
    <lineage>
        <taxon>Eukaryota</taxon>
        <taxon>Fungi</taxon>
        <taxon>Dikarya</taxon>
        <taxon>Ascomycota</taxon>
        <taxon>Pezizomycotina</taxon>
        <taxon>Sordariomycetes</taxon>
        <taxon>Xylariomycetidae</taxon>
        <taxon>Xylariales</taxon>
        <taxon>Xylariaceae</taxon>
        <taxon>Anthostomella</taxon>
    </lineage>
</organism>
<dbReference type="GO" id="GO:0003747">
    <property type="term" value="F:translation release factor activity"/>
    <property type="evidence" value="ECO:0007669"/>
    <property type="project" value="InterPro"/>
</dbReference>
<evidence type="ECO:0000313" key="7">
    <source>
        <dbReference type="EMBL" id="CAJ2508022.1"/>
    </source>
</evidence>
<sequence>MTITTATARMLRSVLSVGRLSSSPRKLHVSSLQHRRHLTGSNAPGLLKNRGSTMPPRPKPPPADEIEESFLKGSGPGGQKINKTNSAVQLKHLPTGLVIKSQATRSRSQNRTIARQLLADKLDDLARGGESRNAVVGEFKRKKKASSAKKSRRKYRKLEEEGSRQQDDEEEVDGIEEAEEKQGKGQEQDQEESNEALAEMPNDLDRPQK</sequence>
<keyword evidence="3" id="KW-0809">Transit peptide</keyword>
<dbReference type="GO" id="GO:0032543">
    <property type="term" value="P:mitochondrial translation"/>
    <property type="evidence" value="ECO:0007669"/>
    <property type="project" value="UniProtKB-ARBA"/>
</dbReference>
<evidence type="ECO:0000256" key="3">
    <source>
        <dbReference type="ARBA" id="ARBA00022946"/>
    </source>
</evidence>
<evidence type="ECO:0000256" key="2">
    <source>
        <dbReference type="ARBA" id="ARBA00010835"/>
    </source>
</evidence>
<comment type="caution">
    <text evidence="7">The sequence shown here is derived from an EMBL/GenBank/DDBJ whole genome shotgun (WGS) entry which is preliminary data.</text>
</comment>
<keyword evidence="8" id="KW-1185">Reference proteome</keyword>
<feature type="region of interest" description="Disordered" evidence="5">
    <location>
        <begin position="28"/>
        <end position="88"/>
    </location>
</feature>
<feature type="compositionally biased region" description="Acidic residues" evidence="5">
    <location>
        <begin position="167"/>
        <end position="179"/>
    </location>
</feature>
<dbReference type="Proteomes" id="UP001295740">
    <property type="component" value="Unassembled WGS sequence"/>
</dbReference>
<feature type="domain" description="Prokaryotic-type class I peptide chain release factors" evidence="6">
    <location>
        <begin position="63"/>
        <end position="158"/>
    </location>
</feature>
<gene>
    <name evidence="7" type="ORF">KHLLAP_LOCUS8490</name>
</gene>
<evidence type="ECO:0000256" key="5">
    <source>
        <dbReference type="SAM" id="MobiDB-lite"/>
    </source>
</evidence>
<dbReference type="Gene3D" id="3.30.160.20">
    <property type="match status" value="1"/>
</dbReference>
<dbReference type="InterPro" id="IPR045853">
    <property type="entry name" value="Pep_chain_release_fac_I_sf"/>
</dbReference>
<dbReference type="PANTHER" id="PTHR46203">
    <property type="entry name" value="PROBABLE PEPTIDE CHAIN RELEASE FACTOR C12ORF65"/>
    <property type="match status" value="1"/>
</dbReference>